<protein>
    <submittedName>
        <fullName evidence="6">PLP-dependent aminotransferase family protein</fullName>
    </submittedName>
</protein>
<dbReference type="EMBL" id="JBHHMI010000002">
    <property type="protein sequence ID" value="MFB5265708.1"/>
    <property type="molecule type" value="Genomic_DNA"/>
</dbReference>
<dbReference type="InterPro" id="IPR015422">
    <property type="entry name" value="PyrdxlP-dep_Trfase_small"/>
</dbReference>
<dbReference type="Proteomes" id="UP001580346">
    <property type="component" value="Unassembled WGS sequence"/>
</dbReference>
<evidence type="ECO:0000313" key="6">
    <source>
        <dbReference type="EMBL" id="MFB5265708.1"/>
    </source>
</evidence>
<dbReference type="PANTHER" id="PTHR42790:SF19">
    <property type="entry name" value="KYNURENINE_ALPHA-AMINOADIPATE AMINOTRANSFERASE, MITOCHONDRIAL"/>
    <property type="match status" value="1"/>
</dbReference>
<dbReference type="InterPro" id="IPR050859">
    <property type="entry name" value="Class-I_PLP-dep_aminotransf"/>
</dbReference>
<dbReference type="Gene3D" id="3.90.1150.10">
    <property type="entry name" value="Aspartate Aminotransferase, domain 1"/>
    <property type="match status" value="1"/>
</dbReference>
<evidence type="ECO:0000256" key="2">
    <source>
        <dbReference type="ARBA" id="ARBA00022576"/>
    </source>
</evidence>
<dbReference type="InterPro" id="IPR004839">
    <property type="entry name" value="Aminotransferase_I/II_large"/>
</dbReference>
<evidence type="ECO:0000259" key="5">
    <source>
        <dbReference type="Pfam" id="PF00155"/>
    </source>
</evidence>
<dbReference type="Gene3D" id="3.40.640.10">
    <property type="entry name" value="Type I PLP-dependent aspartate aminotransferase-like (Major domain)"/>
    <property type="match status" value="1"/>
</dbReference>
<dbReference type="RefSeq" id="WP_375353225.1">
    <property type="nucleotide sequence ID" value="NZ_JBHHMI010000002.1"/>
</dbReference>
<dbReference type="SUPFAM" id="SSF53383">
    <property type="entry name" value="PLP-dependent transferases"/>
    <property type="match status" value="1"/>
</dbReference>
<dbReference type="PANTHER" id="PTHR42790">
    <property type="entry name" value="AMINOTRANSFERASE"/>
    <property type="match status" value="1"/>
</dbReference>
<name>A0ABV5ANF4_9BACL</name>
<evidence type="ECO:0000256" key="1">
    <source>
        <dbReference type="ARBA" id="ARBA00001933"/>
    </source>
</evidence>
<dbReference type="Pfam" id="PF00155">
    <property type="entry name" value="Aminotran_1_2"/>
    <property type="match status" value="1"/>
</dbReference>
<feature type="domain" description="Aminotransferase class I/classII large" evidence="5">
    <location>
        <begin position="74"/>
        <end position="385"/>
    </location>
</feature>
<evidence type="ECO:0000256" key="4">
    <source>
        <dbReference type="ARBA" id="ARBA00022898"/>
    </source>
</evidence>
<evidence type="ECO:0000256" key="3">
    <source>
        <dbReference type="ARBA" id="ARBA00022679"/>
    </source>
</evidence>
<accession>A0ABV5ANF4</accession>
<dbReference type="InterPro" id="IPR015424">
    <property type="entry name" value="PyrdxlP-dep_Trfase"/>
</dbReference>
<keyword evidence="3" id="KW-0808">Transferase</keyword>
<evidence type="ECO:0000313" key="7">
    <source>
        <dbReference type="Proteomes" id="UP001580346"/>
    </source>
</evidence>
<comment type="caution">
    <text evidence="6">The sequence shown here is derived from an EMBL/GenBank/DDBJ whole genome shotgun (WGS) entry which is preliminary data.</text>
</comment>
<dbReference type="InterPro" id="IPR015421">
    <property type="entry name" value="PyrdxlP-dep_Trfase_major"/>
</dbReference>
<sequence>MSTPFDLFSFAKRIPATPSIGSTTVTKPDHIHLSFGFAAPHLFPIEQLSRAAYEAVAQHGRKALQYSGSGGPRKILEWIQNRSLVHGIKAELNQIMVTYGSTQGIDLAARMLLDPGDHVWVESPSFFSALQAFRTAEAVITSFPIDEDGLRVDLLENALLEAGRNNKPIPKFIYTMPTYHNPGGVTLSNERRRRLAQLAETYNFFIVEDDAYSELNFSGRKFPPLYTLIPERVIYLNTFSKIIGPGLRLGWMIADKRVIEKARLLNLGGSIGVFTQEILAQLLDGFAFQEHVDQLILHYSEQRDVMAEAVQSSFGDHVTFHLPEGGFYIWLQFGKHVNTSDFLRDAAEMGVSFVDGKSFFAKQEGYPYARLCFSYVSEEQIVRGVNILADAYFAYEEQRLFGLTKQQPL</sequence>
<dbReference type="GO" id="GO:0008483">
    <property type="term" value="F:transaminase activity"/>
    <property type="evidence" value="ECO:0007669"/>
    <property type="project" value="UniProtKB-KW"/>
</dbReference>
<keyword evidence="2 6" id="KW-0032">Aminotransferase</keyword>
<organism evidence="6 7">
    <name type="scientific">Paenibacillus enshidis</name>
    <dbReference type="NCBI Taxonomy" id="1458439"/>
    <lineage>
        <taxon>Bacteria</taxon>
        <taxon>Bacillati</taxon>
        <taxon>Bacillota</taxon>
        <taxon>Bacilli</taxon>
        <taxon>Bacillales</taxon>
        <taxon>Paenibacillaceae</taxon>
        <taxon>Paenibacillus</taxon>
    </lineage>
</organism>
<keyword evidence="7" id="KW-1185">Reference proteome</keyword>
<keyword evidence="4" id="KW-0663">Pyridoxal phosphate</keyword>
<proteinExistence type="predicted"/>
<reference evidence="6 7" key="1">
    <citation type="submission" date="2024-09" db="EMBL/GenBank/DDBJ databases">
        <title>Paenibacillus zeirhizospherea sp. nov., isolated from surface of the maize (Zea mays) roots in a horticulture field, Hungary.</title>
        <authorList>
            <person name="Marton D."/>
            <person name="Farkas M."/>
            <person name="Bedics A."/>
            <person name="Toth E."/>
            <person name="Tancsics A."/>
            <person name="Boka K."/>
            <person name="Maroti G."/>
            <person name="Kriszt B."/>
            <person name="Cserhati M."/>
        </authorList>
    </citation>
    <scope>NUCLEOTIDE SEQUENCE [LARGE SCALE GENOMIC DNA]</scope>
    <source>
        <strain evidence="6 7">KCTC 33519</strain>
    </source>
</reference>
<comment type="cofactor">
    <cofactor evidence="1">
        <name>pyridoxal 5'-phosphate</name>
        <dbReference type="ChEBI" id="CHEBI:597326"/>
    </cofactor>
</comment>
<gene>
    <name evidence="6" type="ORF">ACE41H_02755</name>
</gene>
<dbReference type="CDD" id="cd00609">
    <property type="entry name" value="AAT_like"/>
    <property type="match status" value="1"/>
</dbReference>